<evidence type="ECO:0000256" key="3">
    <source>
        <dbReference type="SAM" id="SignalP"/>
    </source>
</evidence>
<dbReference type="RefSeq" id="WP_379562282.1">
    <property type="nucleotide sequence ID" value="NZ_JBHUMX010000036.1"/>
</dbReference>
<evidence type="ECO:0000313" key="4">
    <source>
        <dbReference type="EMBL" id="MFD2629490.1"/>
    </source>
</evidence>
<organism evidence="4 5">
    <name type="scientific">Oceanobacillus kapialis</name>
    <dbReference type="NCBI Taxonomy" id="481353"/>
    <lineage>
        <taxon>Bacteria</taxon>
        <taxon>Bacillati</taxon>
        <taxon>Bacillota</taxon>
        <taxon>Bacilli</taxon>
        <taxon>Bacillales</taxon>
        <taxon>Bacillaceae</taxon>
        <taxon>Oceanobacillus</taxon>
    </lineage>
</organism>
<reference evidence="5" key="1">
    <citation type="journal article" date="2019" name="Int. J. Syst. Evol. Microbiol.">
        <title>The Global Catalogue of Microorganisms (GCM) 10K type strain sequencing project: providing services to taxonomists for standard genome sequencing and annotation.</title>
        <authorList>
            <consortium name="The Broad Institute Genomics Platform"/>
            <consortium name="The Broad Institute Genome Sequencing Center for Infectious Disease"/>
            <person name="Wu L."/>
            <person name="Ma J."/>
        </authorList>
    </citation>
    <scope>NUCLEOTIDE SEQUENCE [LARGE SCALE GENOMIC DNA]</scope>
    <source>
        <strain evidence="5">TISTR 1858</strain>
    </source>
</reference>
<dbReference type="SUPFAM" id="SSF53850">
    <property type="entry name" value="Periplasmic binding protein-like II"/>
    <property type="match status" value="1"/>
</dbReference>
<keyword evidence="3" id="KW-0732">Signal</keyword>
<comment type="similarity">
    <text evidence="1">Belongs to the UPF0065 (bug) family.</text>
</comment>
<feature type="compositionally biased region" description="Low complexity" evidence="2">
    <location>
        <begin position="27"/>
        <end position="38"/>
    </location>
</feature>
<dbReference type="InterPro" id="IPR042100">
    <property type="entry name" value="Bug_dom1"/>
</dbReference>
<dbReference type="Proteomes" id="UP001597451">
    <property type="component" value="Unassembled WGS sequence"/>
</dbReference>
<dbReference type="Pfam" id="PF03401">
    <property type="entry name" value="TctC"/>
    <property type="match status" value="1"/>
</dbReference>
<evidence type="ECO:0000313" key="5">
    <source>
        <dbReference type="Proteomes" id="UP001597451"/>
    </source>
</evidence>
<feature type="signal peptide" evidence="3">
    <location>
        <begin position="1"/>
        <end position="23"/>
    </location>
</feature>
<protein>
    <submittedName>
        <fullName evidence="4">Tripartite tricarboxylate transporter substrate binding protein</fullName>
    </submittedName>
</protein>
<evidence type="ECO:0000256" key="1">
    <source>
        <dbReference type="ARBA" id="ARBA00006987"/>
    </source>
</evidence>
<dbReference type="Gene3D" id="3.40.190.10">
    <property type="entry name" value="Periplasmic binding protein-like II"/>
    <property type="match status" value="1"/>
</dbReference>
<keyword evidence="5" id="KW-1185">Reference proteome</keyword>
<sequence>MKVNFRRLLMMGFLLLVALVITACNGSNSESTSGSGSEAEADTNASDYPDKPIQVVVPAGAGGDTDRNTRITAEYLSEELGTDVVVSNVGGAGGTVGAKEALDANPDGYTVLAFHNSMIINSLLDLAEFSYEDYQLAGASVQDLGNAFIVHADSEYDDLESLIAAAKENPGEISIATETGAFTHLQLLAFQEATGTQFNIVDVGGAAEKVTALLGKQIDIVPTQLGLVQEYIKSGDFKALGIMADERLEGSPDVPTFKEEGVDISFDKFFFWAFPKDTPQEVVDKFSSALEKVANNPDFKAELDPHLVNPAYMTPDELKSHFETLTEEYKALHESSQQ</sequence>
<dbReference type="Gene3D" id="3.40.190.150">
    <property type="entry name" value="Bordetella uptake gene, domain 1"/>
    <property type="match status" value="1"/>
</dbReference>
<dbReference type="PANTHER" id="PTHR42928:SF5">
    <property type="entry name" value="BLR1237 PROTEIN"/>
    <property type="match status" value="1"/>
</dbReference>
<name>A0ABW5Q236_9BACI</name>
<evidence type="ECO:0000256" key="2">
    <source>
        <dbReference type="SAM" id="MobiDB-lite"/>
    </source>
</evidence>
<dbReference type="PANTHER" id="PTHR42928">
    <property type="entry name" value="TRICARBOXYLATE-BINDING PROTEIN"/>
    <property type="match status" value="1"/>
</dbReference>
<dbReference type="PIRSF" id="PIRSF017082">
    <property type="entry name" value="YflP"/>
    <property type="match status" value="1"/>
</dbReference>
<gene>
    <name evidence="4" type="ORF">ACFSUN_11930</name>
</gene>
<comment type="caution">
    <text evidence="4">The sequence shown here is derived from an EMBL/GenBank/DDBJ whole genome shotgun (WGS) entry which is preliminary data.</text>
</comment>
<dbReference type="PROSITE" id="PS51257">
    <property type="entry name" value="PROKAR_LIPOPROTEIN"/>
    <property type="match status" value="1"/>
</dbReference>
<accession>A0ABW5Q236</accession>
<dbReference type="InterPro" id="IPR005064">
    <property type="entry name" value="BUG"/>
</dbReference>
<feature type="chain" id="PRO_5047030880" evidence="3">
    <location>
        <begin position="24"/>
        <end position="338"/>
    </location>
</feature>
<proteinExistence type="inferred from homology"/>
<feature type="region of interest" description="Disordered" evidence="2">
    <location>
        <begin position="27"/>
        <end position="52"/>
    </location>
</feature>
<dbReference type="EMBL" id="JBHUMX010000036">
    <property type="protein sequence ID" value="MFD2629490.1"/>
    <property type="molecule type" value="Genomic_DNA"/>
</dbReference>
<dbReference type="CDD" id="cd07012">
    <property type="entry name" value="PBP2_Bug_TTT"/>
    <property type="match status" value="1"/>
</dbReference>